<organism evidence="1 2">
    <name type="scientific">Persea americana</name>
    <name type="common">Avocado</name>
    <dbReference type="NCBI Taxonomy" id="3435"/>
    <lineage>
        <taxon>Eukaryota</taxon>
        <taxon>Viridiplantae</taxon>
        <taxon>Streptophyta</taxon>
        <taxon>Embryophyta</taxon>
        <taxon>Tracheophyta</taxon>
        <taxon>Spermatophyta</taxon>
        <taxon>Magnoliopsida</taxon>
        <taxon>Magnoliidae</taxon>
        <taxon>Laurales</taxon>
        <taxon>Lauraceae</taxon>
        <taxon>Persea</taxon>
    </lineage>
</organism>
<comment type="caution">
    <text evidence="1">The sequence shown here is derived from an EMBL/GenBank/DDBJ whole genome shotgun (WGS) entry which is preliminary data.</text>
</comment>
<gene>
    <name evidence="1" type="ORF">MRB53_008830</name>
</gene>
<sequence>MYSPPSDDETRSNLGRPAAEPVGGGGDGVGLGCGEGEGRVGGGGGGGETCQRWAMVVGMVMSCSSSMLMNQPMRMHSTLWNADDWATRGGLVKTDRSQSPFTASYKSHNAEACVWSSGASSCSSSPSSSDGAWLTQEMDSASQGRLRWVQKNYMIYNYCTDFKRFPQGLPTECSTA</sequence>
<dbReference type="EMBL" id="CM056811">
    <property type="protein sequence ID" value="KAJ8634563.1"/>
    <property type="molecule type" value="Genomic_DNA"/>
</dbReference>
<reference evidence="1 2" key="1">
    <citation type="journal article" date="2022" name="Hortic Res">
        <title>A haplotype resolved chromosomal level avocado genome allows analysis of novel avocado genes.</title>
        <authorList>
            <person name="Nath O."/>
            <person name="Fletcher S.J."/>
            <person name="Hayward A."/>
            <person name="Shaw L.M."/>
            <person name="Masouleh A.K."/>
            <person name="Furtado A."/>
            <person name="Henry R.J."/>
            <person name="Mitter N."/>
        </authorList>
    </citation>
    <scope>NUCLEOTIDE SEQUENCE [LARGE SCALE GENOMIC DNA]</scope>
    <source>
        <strain evidence="2">cv. Hass</strain>
    </source>
</reference>
<evidence type="ECO:0000313" key="1">
    <source>
        <dbReference type="EMBL" id="KAJ8634563.1"/>
    </source>
</evidence>
<name>A0ACC2LMY0_PERAE</name>
<protein>
    <submittedName>
        <fullName evidence="1">Uncharacterized protein</fullName>
    </submittedName>
</protein>
<accession>A0ACC2LMY0</accession>
<keyword evidence="2" id="KW-1185">Reference proteome</keyword>
<evidence type="ECO:0000313" key="2">
    <source>
        <dbReference type="Proteomes" id="UP001234297"/>
    </source>
</evidence>
<proteinExistence type="predicted"/>
<dbReference type="Proteomes" id="UP001234297">
    <property type="component" value="Chromosome 3"/>
</dbReference>